<dbReference type="OrthoDB" id="549336at2759"/>
<dbReference type="AlphaFoldDB" id="A0A8H3ELY5"/>
<protein>
    <submittedName>
        <fullName evidence="2">Uncharacterized protein</fullName>
    </submittedName>
</protein>
<evidence type="ECO:0000256" key="1">
    <source>
        <dbReference type="SAM" id="Phobius"/>
    </source>
</evidence>
<feature type="transmembrane region" description="Helical" evidence="1">
    <location>
        <begin position="7"/>
        <end position="25"/>
    </location>
</feature>
<proteinExistence type="predicted"/>
<organism evidence="2 3">
    <name type="scientific">Imshaugia aleurites</name>
    <dbReference type="NCBI Taxonomy" id="172621"/>
    <lineage>
        <taxon>Eukaryota</taxon>
        <taxon>Fungi</taxon>
        <taxon>Dikarya</taxon>
        <taxon>Ascomycota</taxon>
        <taxon>Pezizomycotina</taxon>
        <taxon>Lecanoromycetes</taxon>
        <taxon>OSLEUM clade</taxon>
        <taxon>Lecanoromycetidae</taxon>
        <taxon>Lecanorales</taxon>
        <taxon>Lecanorineae</taxon>
        <taxon>Parmeliaceae</taxon>
        <taxon>Imshaugia</taxon>
    </lineage>
</organism>
<keyword evidence="1" id="KW-0472">Membrane</keyword>
<evidence type="ECO:0000313" key="3">
    <source>
        <dbReference type="Proteomes" id="UP000664534"/>
    </source>
</evidence>
<sequence>MSVTRRFSGFLAISAATLFLVGFFFNRKFSYHSLLFSTPLVEDDADSSGTSNLLNDVSRKPLSVAVVETTGYHDEVVAAFVHSFGSQNNSNLALFQKSQRYGIEKIMQDFRLPKLVPAPQPPDMLLGENTTELDILVLTTCEYDRITLASQLEVLLKEGKTHLLCVVHHADHWANEGHENFIAPWIEKGLVDFITLSQHTAIYLRGVGMSSWKTKPPIKAFAPVFPVNLPKLPKAVDREERELGFGLQGLYESTRRNYKMIFSHLQSFIDSRSSERDRRVNSNVILHLLGQGTHPEVPSGLASHISFDESLDYHEYYAILSRTFALLPAFASDQYLDRKASSTVPAGLIGGTPLVATKEILAAYSYLPEDAVYLQEKDETEFDVIGRVLKDAGKHRIEKMQKVRDRCTELVESNSRLVEGWIKEMTAKGHVGR</sequence>
<reference evidence="2" key="1">
    <citation type="submission" date="2021-03" db="EMBL/GenBank/DDBJ databases">
        <authorList>
            <person name="Tagirdzhanova G."/>
        </authorList>
    </citation>
    <scope>NUCLEOTIDE SEQUENCE</scope>
</reference>
<comment type="caution">
    <text evidence="2">The sequence shown here is derived from an EMBL/GenBank/DDBJ whole genome shotgun (WGS) entry which is preliminary data.</text>
</comment>
<dbReference type="Proteomes" id="UP000664534">
    <property type="component" value="Unassembled WGS sequence"/>
</dbReference>
<gene>
    <name evidence="2" type="ORF">IMSHALPRED_007599</name>
</gene>
<keyword evidence="1" id="KW-1133">Transmembrane helix</keyword>
<keyword evidence="1" id="KW-0812">Transmembrane</keyword>
<keyword evidence="3" id="KW-1185">Reference proteome</keyword>
<name>A0A8H3ELY5_9LECA</name>
<dbReference type="EMBL" id="CAJPDT010000005">
    <property type="protein sequence ID" value="CAF9909091.1"/>
    <property type="molecule type" value="Genomic_DNA"/>
</dbReference>
<accession>A0A8H3ELY5</accession>
<evidence type="ECO:0000313" key="2">
    <source>
        <dbReference type="EMBL" id="CAF9909091.1"/>
    </source>
</evidence>